<name>A0A4R4EL03_9BACL</name>
<evidence type="ECO:0000313" key="2">
    <source>
        <dbReference type="EMBL" id="TCZ80916.1"/>
    </source>
</evidence>
<comment type="caution">
    <text evidence="2">The sequence shown here is derived from an EMBL/GenBank/DDBJ whole genome shotgun (WGS) entry which is preliminary data.</text>
</comment>
<dbReference type="GO" id="GO:0030170">
    <property type="term" value="F:pyridoxal phosphate binding"/>
    <property type="evidence" value="ECO:0007669"/>
    <property type="project" value="InterPro"/>
</dbReference>
<dbReference type="Proteomes" id="UP000295418">
    <property type="component" value="Unassembled WGS sequence"/>
</dbReference>
<dbReference type="AlphaFoldDB" id="A0A4R4EL03"/>
<feature type="domain" description="MOSC" evidence="1">
    <location>
        <begin position="50"/>
        <end position="240"/>
    </location>
</feature>
<dbReference type="InterPro" id="IPR011037">
    <property type="entry name" value="Pyrv_Knase-like_insert_dom_sf"/>
</dbReference>
<evidence type="ECO:0000313" key="3">
    <source>
        <dbReference type="Proteomes" id="UP000295418"/>
    </source>
</evidence>
<proteinExistence type="predicted"/>
<evidence type="ECO:0000259" key="1">
    <source>
        <dbReference type="PROSITE" id="PS51340"/>
    </source>
</evidence>
<dbReference type="Pfam" id="PF03473">
    <property type="entry name" value="MOSC"/>
    <property type="match status" value="1"/>
</dbReference>
<dbReference type="Pfam" id="PF03476">
    <property type="entry name" value="MOSC_N"/>
    <property type="match status" value="1"/>
</dbReference>
<dbReference type="SUPFAM" id="SSF50800">
    <property type="entry name" value="PK beta-barrel domain-like"/>
    <property type="match status" value="1"/>
</dbReference>
<dbReference type="GO" id="GO:0030151">
    <property type="term" value="F:molybdenum ion binding"/>
    <property type="evidence" value="ECO:0007669"/>
    <property type="project" value="InterPro"/>
</dbReference>
<dbReference type="PROSITE" id="PS51340">
    <property type="entry name" value="MOSC"/>
    <property type="match status" value="1"/>
</dbReference>
<dbReference type="InterPro" id="IPR005302">
    <property type="entry name" value="MoCF_Sase_C"/>
</dbReference>
<dbReference type="GO" id="GO:0003824">
    <property type="term" value="F:catalytic activity"/>
    <property type="evidence" value="ECO:0007669"/>
    <property type="project" value="InterPro"/>
</dbReference>
<organism evidence="2 3">
    <name type="scientific">Paenibacillus albiflavus</name>
    <dbReference type="NCBI Taxonomy" id="2545760"/>
    <lineage>
        <taxon>Bacteria</taxon>
        <taxon>Bacillati</taxon>
        <taxon>Bacillota</taxon>
        <taxon>Bacilli</taxon>
        <taxon>Bacillales</taxon>
        <taxon>Paenibacillaceae</taxon>
        <taxon>Paenibacillus</taxon>
    </lineage>
</organism>
<accession>A0A4R4EL03</accession>
<dbReference type="OrthoDB" id="581532at2"/>
<reference evidence="2 3" key="1">
    <citation type="submission" date="2019-03" db="EMBL/GenBank/DDBJ databases">
        <authorList>
            <person name="Kim M.K.M."/>
        </authorList>
    </citation>
    <scope>NUCLEOTIDE SEQUENCE [LARGE SCALE GENOMIC DNA]</scope>
    <source>
        <strain evidence="2 3">18JY21-1</strain>
    </source>
</reference>
<dbReference type="RefSeq" id="WP_132415690.1">
    <property type="nucleotide sequence ID" value="NZ_SKFG01000001.1"/>
</dbReference>
<keyword evidence="3" id="KW-1185">Reference proteome</keyword>
<gene>
    <name evidence="2" type="ORF">E0485_01110</name>
</gene>
<dbReference type="InterPro" id="IPR005303">
    <property type="entry name" value="MOCOS_middle"/>
</dbReference>
<sequence>MLIGYINEIIRHPVKSFYGESLQKSRVMDYGLYGDRSHAFLDETRPGKYLTITQFPEMALYKARFVGEENLDNYPDVEITTPEGMVFNWGDEELIKQLEMKSKRAISSIQYSPSYVPFGSIEEEHIQLVTDASVNKIKEIWGQEVDYRRFRPNLFISLIDKTPFVEESWFGKRIKIGNEVELELKRHCERCMIVTVNPDTAAMDSTLLKTIVKERNNFFGIYATVIRTGEIQVNDKVIIESC</sequence>
<dbReference type="Gene3D" id="2.40.33.20">
    <property type="entry name" value="PK beta-barrel domain-like"/>
    <property type="match status" value="1"/>
</dbReference>
<dbReference type="EMBL" id="SKFG01000001">
    <property type="protein sequence ID" value="TCZ80916.1"/>
    <property type="molecule type" value="Genomic_DNA"/>
</dbReference>
<protein>
    <submittedName>
        <fullName evidence="2">MOSC domain-containing protein</fullName>
    </submittedName>
</protein>